<keyword evidence="1" id="KW-1015">Disulfide bond</keyword>
<name>A0A673NK65_9TELE</name>
<evidence type="ECO:0000313" key="5">
    <source>
        <dbReference type="Ensembl" id="ENSSRHP00000104176.1"/>
    </source>
</evidence>
<dbReference type="InterPro" id="IPR050380">
    <property type="entry name" value="Immune_Resp_Modulators"/>
</dbReference>
<accession>A0A673NK65</accession>
<dbReference type="PANTHER" id="PTHR23411">
    <property type="entry name" value="TAPASIN"/>
    <property type="match status" value="1"/>
</dbReference>
<feature type="signal peptide" evidence="3">
    <location>
        <begin position="1"/>
        <end position="20"/>
    </location>
</feature>
<keyword evidence="6" id="KW-1185">Reference proteome</keyword>
<evidence type="ECO:0000313" key="6">
    <source>
        <dbReference type="Proteomes" id="UP000472270"/>
    </source>
</evidence>
<protein>
    <recommendedName>
        <fullName evidence="4">Ig-like domain-containing protein</fullName>
    </recommendedName>
</protein>
<reference evidence="5" key="2">
    <citation type="submission" date="2025-09" db="UniProtKB">
        <authorList>
            <consortium name="Ensembl"/>
        </authorList>
    </citation>
    <scope>IDENTIFICATION</scope>
</reference>
<organism evidence="5 6">
    <name type="scientific">Sinocyclocheilus rhinocerous</name>
    <dbReference type="NCBI Taxonomy" id="307959"/>
    <lineage>
        <taxon>Eukaryota</taxon>
        <taxon>Metazoa</taxon>
        <taxon>Chordata</taxon>
        <taxon>Craniata</taxon>
        <taxon>Vertebrata</taxon>
        <taxon>Euteleostomi</taxon>
        <taxon>Actinopterygii</taxon>
        <taxon>Neopterygii</taxon>
        <taxon>Teleostei</taxon>
        <taxon>Ostariophysi</taxon>
        <taxon>Cypriniformes</taxon>
        <taxon>Cyprinidae</taxon>
        <taxon>Cyprininae</taxon>
        <taxon>Sinocyclocheilus</taxon>
    </lineage>
</organism>
<dbReference type="Proteomes" id="UP000472270">
    <property type="component" value="Unassembled WGS sequence"/>
</dbReference>
<reference evidence="5" key="1">
    <citation type="submission" date="2025-08" db="UniProtKB">
        <authorList>
            <consortium name="Ensembl"/>
        </authorList>
    </citation>
    <scope>IDENTIFICATION</scope>
</reference>
<dbReference type="InterPro" id="IPR013783">
    <property type="entry name" value="Ig-like_fold"/>
</dbReference>
<evidence type="ECO:0000256" key="3">
    <source>
        <dbReference type="SAM" id="SignalP"/>
    </source>
</evidence>
<dbReference type="InterPro" id="IPR007110">
    <property type="entry name" value="Ig-like_dom"/>
</dbReference>
<sequence length="254" mass="28441">MDSFLLLFTLLYLKADFSDGVLITQWPNYISSLPGSSVKMHCYQNDTDYDYKYWYRQIKGEGPVLIGSYNFNSPTNEKGFETGFTISIHGPFKLKKKGLEFGTLSEFVSADVCCDTGGSYPAYFGNGTKLTVLGKNIQKSANVTLPKVKILPPSPKEICSQDKINDKRSTLVCVASGFYPDHVSVSWKVNGVARQDSVSTDTSAQQDKTTLMYHISSRIKVNDTDWMDLKSSFACTVQFFNGDEYTVDISKYIE</sequence>
<dbReference type="AlphaFoldDB" id="A0A673NK65"/>
<dbReference type="FunFam" id="2.60.40.10:FF:000283">
    <property type="entry name" value="Immunoglobulin kappa constant"/>
    <property type="match status" value="1"/>
</dbReference>
<evidence type="ECO:0000256" key="2">
    <source>
        <dbReference type="ARBA" id="ARBA00023319"/>
    </source>
</evidence>
<dbReference type="SUPFAM" id="SSF48726">
    <property type="entry name" value="Immunoglobulin"/>
    <property type="match status" value="2"/>
</dbReference>
<proteinExistence type="predicted"/>
<evidence type="ECO:0000256" key="1">
    <source>
        <dbReference type="ARBA" id="ARBA00023157"/>
    </source>
</evidence>
<dbReference type="Gene3D" id="2.60.40.10">
    <property type="entry name" value="Immunoglobulins"/>
    <property type="match status" value="2"/>
</dbReference>
<keyword evidence="3" id="KW-0732">Signal</keyword>
<feature type="chain" id="PRO_5025524467" description="Ig-like domain-containing protein" evidence="3">
    <location>
        <begin position="21"/>
        <end position="254"/>
    </location>
</feature>
<dbReference type="InterPro" id="IPR003597">
    <property type="entry name" value="Ig_C1-set"/>
</dbReference>
<dbReference type="InterPro" id="IPR036179">
    <property type="entry name" value="Ig-like_dom_sf"/>
</dbReference>
<feature type="domain" description="Ig-like" evidence="4">
    <location>
        <begin position="146"/>
        <end position="250"/>
    </location>
</feature>
<dbReference type="PROSITE" id="PS50835">
    <property type="entry name" value="IG_LIKE"/>
    <property type="match status" value="1"/>
</dbReference>
<dbReference type="Ensembl" id="ENSSRHT00000106974.1">
    <property type="protein sequence ID" value="ENSSRHP00000104176.1"/>
    <property type="gene ID" value="ENSSRHG00000050904.1"/>
</dbReference>
<dbReference type="Pfam" id="PF07654">
    <property type="entry name" value="C1-set"/>
    <property type="match status" value="1"/>
</dbReference>
<keyword evidence="2" id="KW-0393">Immunoglobulin domain</keyword>
<evidence type="ECO:0000259" key="4">
    <source>
        <dbReference type="PROSITE" id="PS50835"/>
    </source>
</evidence>
<dbReference type="SMART" id="SM00407">
    <property type="entry name" value="IGc1"/>
    <property type="match status" value="1"/>
</dbReference>